<comment type="caution">
    <text evidence="2">The sequence shown here is derived from an EMBL/GenBank/DDBJ whole genome shotgun (WGS) entry which is preliminary data.</text>
</comment>
<evidence type="ECO:0000256" key="1">
    <source>
        <dbReference type="SAM" id="Phobius"/>
    </source>
</evidence>
<gene>
    <name evidence="2" type="ORF">ABEB36_005505</name>
</gene>
<keyword evidence="3" id="KW-1185">Reference proteome</keyword>
<evidence type="ECO:0000313" key="2">
    <source>
        <dbReference type="EMBL" id="KAL1506074.1"/>
    </source>
</evidence>
<dbReference type="EMBL" id="JBDJPC010000004">
    <property type="protein sequence ID" value="KAL1506074.1"/>
    <property type="molecule type" value="Genomic_DNA"/>
</dbReference>
<protein>
    <submittedName>
        <fullName evidence="2">Uncharacterized protein</fullName>
    </submittedName>
</protein>
<evidence type="ECO:0000313" key="3">
    <source>
        <dbReference type="Proteomes" id="UP001566132"/>
    </source>
</evidence>
<dbReference type="AlphaFoldDB" id="A0ABD1EZK2"/>
<dbReference type="PANTHER" id="PTHR21398">
    <property type="entry name" value="AGAP007094-PA"/>
    <property type="match status" value="1"/>
</dbReference>
<dbReference type="PANTHER" id="PTHR21398:SF1">
    <property type="entry name" value="FI03705P"/>
    <property type="match status" value="1"/>
</dbReference>
<proteinExistence type="predicted"/>
<keyword evidence="1" id="KW-1133">Transmembrane helix</keyword>
<dbReference type="Proteomes" id="UP001566132">
    <property type="component" value="Unassembled WGS sequence"/>
</dbReference>
<accession>A0ABD1EZK2</accession>
<feature type="transmembrane region" description="Helical" evidence="1">
    <location>
        <begin position="6"/>
        <end position="25"/>
    </location>
</feature>
<dbReference type="InterPro" id="IPR006631">
    <property type="entry name" value="DM4_12"/>
</dbReference>
<dbReference type="SMART" id="SM00718">
    <property type="entry name" value="DM4_12"/>
    <property type="match status" value="1"/>
</dbReference>
<name>A0ABD1EZK2_HYPHA</name>
<organism evidence="2 3">
    <name type="scientific">Hypothenemus hampei</name>
    <name type="common">Coffee berry borer</name>
    <dbReference type="NCBI Taxonomy" id="57062"/>
    <lineage>
        <taxon>Eukaryota</taxon>
        <taxon>Metazoa</taxon>
        <taxon>Ecdysozoa</taxon>
        <taxon>Arthropoda</taxon>
        <taxon>Hexapoda</taxon>
        <taxon>Insecta</taxon>
        <taxon>Pterygota</taxon>
        <taxon>Neoptera</taxon>
        <taxon>Endopterygota</taxon>
        <taxon>Coleoptera</taxon>
        <taxon>Polyphaga</taxon>
        <taxon>Cucujiformia</taxon>
        <taxon>Curculionidae</taxon>
        <taxon>Scolytinae</taxon>
        <taxon>Hypothenemus</taxon>
    </lineage>
</organism>
<keyword evidence="1" id="KW-0812">Transmembrane</keyword>
<keyword evidence="1" id="KW-0472">Membrane</keyword>
<sequence>MIVTLNVIILLYIYFEQFIFVNSIGTDRILSRKRRYLVFPEGSSFQAVFDLTYPALAIQGNVFVFGHTAAMAWELPSKPIFLDKMKTTKDKNKKEDKQEIIDDFAMKLPYDPQWLNSTDYELIGEDQNYISWNDQHTFYDQNPSDFWMQFDSGNFQKKIKRSVAHHVRRQSRRELYTKIEKFLTALGNDGRQCVLKAICQVTKLQFRTGKLWEELLKSLFKSTFHPNFEIDHYDRAANLNHDCENMYTNCSRDNLRKLLNNKSKK</sequence>
<reference evidence="2 3" key="1">
    <citation type="submission" date="2024-05" db="EMBL/GenBank/DDBJ databases">
        <title>Genetic variation in Jamaican populations of the coffee berry borer (Hypothenemus hampei).</title>
        <authorList>
            <person name="Errbii M."/>
            <person name="Myrie A."/>
        </authorList>
    </citation>
    <scope>NUCLEOTIDE SEQUENCE [LARGE SCALE GENOMIC DNA]</scope>
    <source>
        <strain evidence="2">JA-Hopewell-2020-01-JO</strain>
        <tissue evidence="2">Whole body</tissue>
    </source>
</reference>
<dbReference type="Pfam" id="PF07841">
    <property type="entry name" value="DM4_12"/>
    <property type="match status" value="1"/>
</dbReference>